<sequence length="79" mass="8926">MTIWSWLWVGWLAAFLVIEGKALFNKTSGDTLSEHVWKWFSPARTGAQGQPTGWVRLRRFALLAFMAGLSVHFLTGGLF</sequence>
<gene>
    <name evidence="2" type="ORF">F0344_12410</name>
</gene>
<reference evidence="3" key="1">
    <citation type="submission" date="2019-10" db="EMBL/GenBank/DDBJ databases">
        <title>Antimicrobial potential of Antarctic Bacteria.</title>
        <authorList>
            <person name="Benaud N."/>
            <person name="Edwards R.J."/>
            <person name="Ferrari B.C."/>
        </authorList>
    </citation>
    <scope>NUCLEOTIDE SEQUENCE [LARGE SCALE GENOMIC DNA]</scope>
    <source>
        <strain evidence="3">NBSH44</strain>
    </source>
</reference>
<proteinExistence type="predicted"/>
<dbReference type="Proteomes" id="UP000515307">
    <property type="component" value="Chromosome"/>
</dbReference>
<dbReference type="KEGG" id="sfiy:F0344_12410"/>
<name>A0A7G7BIZ6_9ACTN</name>
<dbReference type="RefSeq" id="WP_185298845.1">
    <property type="nucleotide sequence ID" value="NZ_CP045702.1"/>
</dbReference>
<evidence type="ECO:0000313" key="2">
    <source>
        <dbReference type="EMBL" id="QNE75311.1"/>
    </source>
</evidence>
<keyword evidence="1" id="KW-1133">Transmembrane helix</keyword>
<dbReference type="AlphaFoldDB" id="A0A7G7BIZ6"/>
<keyword evidence="1" id="KW-0472">Membrane</keyword>
<organism evidence="2 3">
    <name type="scientific">Streptomyces finlayi</name>
    <dbReference type="NCBI Taxonomy" id="67296"/>
    <lineage>
        <taxon>Bacteria</taxon>
        <taxon>Bacillati</taxon>
        <taxon>Actinomycetota</taxon>
        <taxon>Actinomycetes</taxon>
        <taxon>Kitasatosporales</taxon>
        <taxon>Streptomycetaceae</taxon>
        <taxon>Streptomyces</taxon>
    </lineage>
</organism>
<keyword evidence="3" id="KW-1185">Reference proteome</keyword>
<protein>
    <submittedName>
        <fullName evidence="2">Uncharacterized protein</fullName>
    </submittedName>
</protein>
<evidence type="ECO:0000256" key="1">
    <source>
        <dbReference type="SAM" id="Phobius"/>
    </source>
</evidence>
<feature type="transmembrane region" description="Helical" evidence="1">
    <location>
        <begin position="6"/>
        <end position="24"/>
    </location>
</feature>
<evidence type="ECO:0000313" key="3">
    <source>
        <dbReference type="Proteomes" id="UP000515307"/>
    </source>
</evidence>
<accession>A0A7G7BIZ6</accession>
<feature type="transmembrane region" description="Helical" evidence="1">
    <location>
        <begin position="60"/>
        <end position="78"/>
    </location>
</feature>
<keyword evidence="1" id="KW-0812">Transmembrane</keyword>
<dbReference type="EMBL" id="CP045702">
    <property type="protein sequence ID" value="QNE75311.1"/>
    <property type="molecule type" value="Genomic_DNA"/>
</dbReference>